<dbReference type="InterPro" id="IPR011044">
    <property type="entry name" value="Quino_amine_DH_bsu"/>
</dbReference>
<evidence type="ECO:0000313" key="3">
    <source>
        <dbReference type="EMBL" id="ATL25642.1"/>
    </source>
</evidence>
<evidence type="ECO:0000259" key="2">
    <source>
        <dbReference type="Pfam" id="PF20703"/>
    </source>
</evidence>
<dbReference type="Proteomes" id="UP000221011">
    <property type="component" value="Chromosome"/>
</dbReference>
<dbReference type="PANTHER" id="PTHR19879:SF1">
    <property type="entry name" value="CANNONBALL-RELATED"/>
    <property type="match status" value="1"/>
</dbReference>
<dbReference type="EMBL" id="CP022685">
    <property type="protein sequence ID" value="ATL25642.1"/>
    <property type="molecule type" value="Genomic_DNA"/>
</dbReference>
<dbReference type="SUPFAM" id="SSF50969">
    <property type="entry name" value="YVTN repeat-like/Quinoprotein amine dehydrogenase"/>
    <property type="match status" value="1"/>
</dbReference>
<organism evidence="3 4">
    <name type="scientific">Streptomyces formicae</name>
    <dbReference type="NCBI Taxonomy" id="1616117"/>
    <lineage>
        <taxon>Bacteria</taxon>
        <taxon>Bacillati</taxon>
        <taxon>Actinomycetota</taxon>
        <taxon>Actinomycetes</taxon>
        <taxon>Kitasatosporales</taxon>
        <taxon>Streptomycetaceae</taxon>
        <taxon>Streptomyces</taxon>
    </lineage>
</organism>
<dbReference type="PROSITE" id="PS50082">
    <property type="entry name" value="WD_REPEATS_2"/>
    <property type="match status" value="1"/>
</dbReference>
<dbReference type="PANTHER" id="PTHR19879">
    <property type="entry name" value="TRANSCRIPTION INITIATION FACTOR TFIID"/>
    <property type="match status" value="1"/>
</dbReference>
<dbReference type="KEGG" id="sfk:KY5_0624"/>
<dbReference type="Gene3D" id="3.40.50.300">
    <property type="entry name" value="P-loop containing nucleotide triphosphate hydrolases"/>
    <property type="match status" value="1"/>
</dbReference>
<protein>
    <recommendedName>
        <fullName evidence="2">Novel STAND NTPase 1 domain-containing protein</fullName>
    </recommendedName>
</protein>
<sequence length="1209" mass="131428">MLSQAAVGEKLPSLPVLLAYVTACGADTTSWERRWAEAARADAERLPPDSDEEGQAPYQGLTRFETADHERFFGRDRLVEDLRDVLRTRRCVALVGPSGSGKSSLLRAGLIPLLQRTADPLLRPAALRVLTPGEQPLRTHGDVLAPAPGNGDTWLVVDQFEEVFTLCRDSGERAAFIDLLVSADTADSRLRVVLGTRADFYGRCLQHPELVPVLRRASVPIGPMSPQELRETVVKPAAARGLIVERALTARLVEEAIDEPGGLPLLSHVLVETWRRRRGRTLTMGAYEAAGGLHGAIAQTAEQLYATLSSDQRVAARRILLRLITPGQGAPDTRCPVNRSALEGPTANGDEMNTVLDRLARARLITLDQDTVDLAHEALITAWPRLRGWLDEDRERLLLHGRLRQDAQLWQELGNDSGSLYRGARLTEAEEAFGSETARGELTSVEAEFMAAGRAAHARDRRRRRSSAAVVSVLVVLSLMVGVVAWQQNREGDQRRAEAASRRLASLAENMRATDPRTAMRLSAAAWRVRPTDEARAALLGATAQREQDAFAVPGGRDDNQVELSQDGRTMIAASEADRRVESWDVASHRRTGGFRLSEGEMLGGLTPDGRRLLMQGEYGLRMRDRVSGELIGAAVNPRSVGGVFSLTPGGHLVLGESSTSAEQWDLRRGRMAFRHESDDIRSVAVSGDDHYLALCDGRSLQVWDVGPRRRLHTLQAAALSRAVCRAGSQLRFVPGSDRLLLVGEDIRGYDVVTGDKVFEVEYEGTLNGIEFSSDGRFVVAADSEAITLWRAQANGYEIVYRYRLSGETVDVLRIDLEQRVVRYLEGDHGANVAVRTLFLGDAVASQKRAPALGAAFSPDGRRLVTARENGGRVRFEVRPTAGGGRRVTLPSVDCKSGKTSSCWASLAFSGNGRKLAYGAAALDTENEHHLLYPQRIKVWDVRENHESAEFELGAKGRSAPSVALNPDGTSLLALHQEPTPALVRWDIRKGTKTVRPVWDTDTQVWGGTFTRPGSGAMAVRPDGRRLATTFGTIFTLPSGRLAEDATASLTNGTALAYSPDGERLTVGEDTGRVALYDGDARRVASLAGTFSGLDSGSESADALTYSHDGKTLAVGGDEGTVRLWDTASGRPLGGPLPTANNAVTAVAFSEDDRNVLVAGEHVPLSSYAIDPDRAADTVCERARGGLSRSRWETYIPDLPYRDICRNTQ</sequence>
<evidence type="ECO:0000313" key="4">
    <source>
        <dbReference type="Proteomes" id="UP000221011"/>
    </source>
</evidence>
<feature type="repeat" description="WD" evidence="1">
    <location>
        <begin position="1094"/>
        <end position="1135"/>
    </location>
</feature>
<dbReference type="PROSITE" id="PS50294">
    <property type="entry name" value="WD_REPEATS_REGION"/>
    <property type="match status" value="1"/>
</dbReference>
<dbReference type="Gene3D" id="2.130.10.10">
    <property type="entry name" value="YVTN repeat-like/Quinoprotein amine dehydrogenase"/>
    <property type="match status" value="3"/>
</dbReference>
<keyword evidence="4" id="KW-1185">Reference proteome</keyword>
<dbReference type="Pfam" id="PF00400">
    <property type="entry name" value="WD40"/>
    <property type="match status" value="2"/>
</dbReference>
<proteinExistence type="predicted"/>
<keyword evidence="1" id="KW-0853">WD repeat</keyword>
<reference evidence="3 4" key="1">
    <citation type="submission" date="2017-08" db="EMBL/GenBank/DDBJ databases">
        <title>Complete Genome Sequence of Streptomyces formicae KY5, the formicamycin producer.</title>
        <authorList>
            <person name="Holmes N.A."/>
            <person name="Devine R."/>
            <person name="Qin Z."/>
            <person name="Seipke R.F."/>
            <person name="Wilkinson B."/>
            <person name="Hutchings M.I."/>
        </authorList>
    </citation>
    <scope>NUCLEOTIDE SEQUENCE [LARGE SCALE GENOMIC DNA]</scope>
    <source>
        <strain evidence="3 4">KY5</strain>
    </source>
</reference>
<dbReference type="SMART" id="SM00320">
    <property type="entry name" value="WD40"/>
    <property type="match status" value="5"/>
</dbReference>
<evidence type="ECO:0000256" key="1">
    <source>
        <dbReference type="PROSITE-ProRule" id="PRU00221"/>
    </source>
</evidence>
<dbReference type="Pfam" id="PF20703">
    <property type="entry name" value="nSTAND1"/>
    <property type="match status" value="1"/>
</dbReference>
<dbReference type="InterPro" id="IPR015943">
    <property type="entry name" value="WD40/YVTN_repeat-like_dom_sf"/>
</dbReference>
<dbReference type="InterPro" id="IPR049052">
    <property type="entry name" value="nSTAND1"/>
</dbReference>
<accession>A0A291Q230</accession>
<dbReference type="SUPFAM" id="SSF52540">
    <property type="entry name" value="P-loop containing nucleoside triphosphate hydrolases"/>
    <property type="match status" value="1"/>
</dbReference>
<dbReference type="GO" id="GO:0006367">
    <property type="term" value="P:transcription initiation at RNA polymerase II promoter"/>
    <property type="evidence" value="ECO:0007669"/>
    <property type="project" value="TreeGrafter"/>
</dbReference>
<dbReference type="RefSeq" id="WP_098240717.1">
    <property type="nucleotide sequence ID" value="NZ_CP022685.1"/>
</dbReference>
<dbReference type="SUPFAM" id="SSF82171">
    <property type="entry name" value="DPP6 N-terminal domain-like"/>
    <property type="match status" value="1"/>
</dbReference>
<name>A0A291Q230_9ACTN</name>
<feature type="domain" description="Novel STAND NTPase 1" evidence="2">
    <location>
        <begin position="57"/>
        <end position="417"/>
    </location>
</feature>
<dbReference type="InterPro" id="IPR027417">
    <property type="entry name" value="P-loop_NTPase"/>
</dbReference>
<dbReference type="AlphaFoldDB" id="A0A291Q230"/>
<dbReference type="InterPro" id="IPR001680">
    <property type="entry name" value="WD40_rpt"/>
</dbReference>
<gene>
    <name evidence="3" type="ORF">KY5_0624</name>
</gene>